<keyword evidence="2" id="KW-0328">Glycosyltransferase</keyword>
<dbReference type="InterPro" id="IPR048097">
    <property type="entry name" value="Cps14G-like"/>
</dbReference>
<reference evidence="2 3" key="1">
    <citation type="submission" date="2018-08" db="EMBL/GenBank/DDBJ databases">
        <title>A genome reference for cultivated species of the human gut microbiota.</title>
        <authorList>
            <person name="Zou Y."/>
            <person name="Xue W."/>
            <person name="Luo G."/>
        </authorList>
    </citation>
    <scope>NUCLEOTIDE SEQUENCE [LARGE SCALE GENOMIC DNA]</scope>
    <source>
        <strain evidence="2 3">AM25-33</strain>
    </source>
</reference>
<dbReference type="GO" id="GO:0016758">
    <property type="term" value="F:hexosyltransferase activity"/>
    <property type="evidence" value="ECO:0007669"/>
    <property type="project" value="InterPro"/>
</dbReference>
<evidence type="ECO:0000259" key="1">
    <source>
        <dbReference type="Pfam" id="PF04101"/>
    </source>
</evidence>
<protein>
    <submittedName>
        <fullName evidence="2">Beta(1,3)galactosyltransferase EpsH</fullName>
    </submittedName>
</protein>
<accession>A0A414NGL5</accession>
<evidence type="ECO:0000313" key="2">
    <source>
        <dbReference type="EMBL" id="RHF38885.1"/>
    </source>
</evidence>
<sequence length="165" mass="17832">MAVIFVTVGSQKFQFDRLLRAVDDLVSGGCVDGGAFAQTGACTYVPTHMRHEAFLGRESFRAHMGACDVVVTHGGTGAIIGAVKSGKKVIAVPRLSKYGEHVDDHQVEIVCQFGAMGLIEPCMEPADLSNAYARVIVNDYLPYQSNTERFCADLSEYIDEIGGVR</sequence>
<dbReference type="SUPFAM" id="SSF53756">
    <property type="entry name" value="UDP-Glycosyltransferase/glycogen phosphorylase"/>
    <property type="match status" value="1"/>
</dbReference>
<feature type="domain" description="Glycosyl transferase family 28 C-terminal" evidence="1">
    <location>
        <begin position="3"/>
        <end position="148"/>
    </location>
</feature>
<dbReference type="NCBIfam" id="NF041548">
    <property type="entry name" value="PssE"/>
    <property type="match status" value="1"/>
</dbReference>
<dbReference type="AlphaFoldDB" id="A0A414NGL5"/>
<name>A0A414NGL5_9ACTN</name>
<gene>
    <name evidence="2" type="ORF">DW682_04195</name>
</gene>
<dbReference type="Proteomes" id="UP000283983">
    <property type="component" value="Unassembled WGS sequence"/>
</dbReference>
<dbReference type="InterPro" id="IPR007235">
    <property type="entry name" value="Glyco_trans_28_C"/>
</dbReference>
<keyword evidence="2" id="KW-0808">Transferase</keyword>
<evidence type="ECO:0000313" key="3">
    <source>
        <dbReference type="Proteomes" id="UP000283983"/>
    </source>
</evidence>
<dbReference type="InParanoid" id="A0A414NGL5"/>
<organism evidence="2 3">
    <name type="scientific">Collinsella intestinalis</name>
    <dbReference type="NCBI Taxonomy" id="147207"/>
    <lineage>
        <taxon>Bacteria</taxon>
        <taxon>Bacillati</taxon>
        <taxon>Actinomycetota</taxon>
        <taxon>Coriobacteriia</taxon>
        <taxon>Coriobacteriales</taxon>
        <taxon>Coriobacteriaceae</taxon>
        <taxon>Collinsella</taxon>
    </lineage>
</organism>
<keyword evidence="3" id="KW-1185">Reference proteome</keyword>
<dbReference type="Gene3D" id="3.40.50.2000">
    <property type="entry name" value="Glycogen Phosphorylase B"/>
    <property type="match status" value="1"/>
</dbReference>
<proteinExistence type="predicted"/>
<dbReference type="EMBL" id="QSLJ01000001">
    <property type="protein sequence ID" value="RHF38885.1"/>
    <property type="molecule type" value="Genomic_DNA"/>
</dbReference>
<comment type="caution">
    <text evidence="2">The sequence shown here is derived from an EMBL/GenBank/DDBJ whole genome shotgun (WGS) entry which is preliminary data.</text>
</comment>
<dbReference type="Pfam" id="PF04101">
    <property type="entry name" value="Glyco_tran_28_C"/>
    <property type="match status" value="1"/>
</dbReference>